<gene>
    <name evidence="1" type="ORF">TNIN_302071</name>
</gene>
<comment type="caution">
    <text evidence="1">The sequence shown here is derived from an EMBL/GenBank/DDBJ whole genome shotgun (WGS) entry which is preliminary data.</text>
</comment>
<dbReference type="Proteomes" id="UP000886998">
    <property type="component" value="Unassembled WGS sequence"/>
</dbReference>
<name>A0A8X7CHH9_9ARAC</name>
<keyword evidence="2" id="KW-1185">Reference proteome</keyword>
<reference evidence="1" key="1">
    <citation type="submission" date="2020-08" db="EMBL/GenBank/DDBJ databases">
        <title>Multicomponent nature underlies the extraordinary mechanical properties of spider dragline silk.</title>
        <authorList>
            <person name="Kono N."/>
            <person name="Nakamura H."/>
            <person name="Mori M."/>
            <person name="Yoshida Y."/>
            <person name="Ohtoshi R."/>
            <person name="Malay A.D."/>
            <person name="Moran D.A.P."/>
            <person name="Tomita M."/>
            <person name="Numata K."/>
            <person name="Arakawa K."/>
        </authorList>
    </citation>
    <scope>NUCLEOTIDE SEQUENCE</scope>
</reference>
<dbReference type="AlphaFoldDB" id="A0A8X7CHH9"/>
<accession>A0A8X7CHH9</accession>
<evidence type="ECO:0000313" key="2">
    <source>
        <dbReference type="Proteomes" id="UP000886998"/>
    </source>
</evidence>
<sequence>MVELSGVVVGAATDCCGRDGLLGAAPSIGFDLRPKREKCLTAGVVDGKPWRGVLRRPPVAVVRGVLDLLHQEGARHLFTSLRLLEKQLPTAALCSTRLRGKDPKSH</sequence>
<evidence type="ECO:0000313" key="1">
    <source>
        <dbReference type="EMBL" id="GFY66981.1"/>
    </source>
</evidence>
<proteinExistence type="predicted"/>
<protein>
    <submittedName>
        <fullName evidence="1">Uncharacterized protein</fullName>
    </submittedName>
</protein>
<dbReference type="EMBL" id="BMAV01016312">
    <property type="protein sequence ID" value="GFY66981.1"/>
    <property type="molecule type" value="Genomic_DNA"/>
</dbReference>
<organism evidence="1 2">
    <name type="scientific">Trichonephila inaurata madagascariensis</name>
    <dbReference type="NCBI Taxonomy" id="2747483"/>
    <lineage>
        <taxon>Eukaryota</taxon>
        <taxon>Metazoa</taxon>
        <taxon>Ecdysozoa</taxon>
        <taxon>Arthropoda</taxon>
        <taxon>Chelicerata</taxon>
        <taxon>Arachnida</taxon>
        <taxon>Araneae</taxon>
        <taxon>Araneomorphae</taxon>
        <taxon>Entelegynae</taxon>
        <taxon>Araneoidea</taxon>
        <taxon>Nephilidae</taxon>
        <taxon>Trichonephila</taxon>
        <taxon>Trichonephila inaurata</taxon>
    </lineage>
</organism>